<dbReference type="Pfam" id="PF07690">
    <property type="entry name" value="MFS_1"/>
    <property type="match status" value="1"/>
</dbReference>
<feature type="transmembrane region" description="Helical" evidence="7">
    <location>
        <begin position="395"/>
        <end position="416"/>
    </location>
</feature>
<proteinExistence type="predicted"/>
<feature type="compositionally biased region" description="Pro residues" evidence="6">
    <location>
        <begin position="470"/>
        <end position="490"/>
    </location>
</feature>
<feature type="transmembrane region" description="Helical" evidence="7">
    <location>
        <begin position="130"/>
        <end position="152"/>
    </location>
</feature>
<feature type="compositionally biased region" description="Low complexity" evidence="6">
    <location>
        <begin position="491"/>
        <end position="501"/>
    </location>
</feature>
<dbReference type="AlphaFoldDB" id="A0A4D9CX55"/>
<dbReference type="Proteomes" id="UP000355283">
    <property type="component" value="Unassembled WGS sequence"/>
</dbReference>
<protein>
    <recommendedName>
        <fullName evidence="8">Major facilitator superfamily (MFS) profile domain-containing protein</fullName>
    </recommendedName>
</protein>
<dbReference type="EMBL" id="SDOX01000119">
    <property type="protein sequence ID" value="TFJ82123.1"/>
    <property type="molecule type" value="Genomic_DNA"/>
</dbReference>
<evidence type="ECO:0000313" key="10">
    <source>
        <dbReference type="Proteomes" id="UP000355283"/>
    </source>
</evidence>
<feature type="domain" description="Major facilitator superfamily (MFS) profile" evidence="8">
    <location>
        <begin position="1"/>
        <end position="429"/>
    </location>
</feature>
<evidence type="ECO:0000259" key="8">
    <source>
        <dbReference type="PROSITE" id="PS50850"/>
    </source>
</evidence>
<evidence type="ECO:0000256" key="6">
    <source>
        <dbReference type="SAM" id="MobiDB-lite"/>
    </source>
</evidence>
<feature type="transmembrane region" description="Helical" evidence="7">
    <location>
        <begin position="338"/>
        <end position="357"/>
    </location>
</feature>
<feature type="transmembrane region" description="Helical" evidence="7">
    <location>
        <begin position="259"/>
        <end position="277"/>
    </location>
</feature>
<feature type="compositionally biased region" description="Basic and acidic residues" evidence="6">
    <location>
        <begin position="439"/>
        <end position="451"/>
    </location>
</feature>
<dbReference type="InterPro" id="IPR011701">
    <property type="entry name" value="MFS"/>
</dbReference>
<dbReference type="OrthoDB" id="446368at2759"/>
<feature type="transmembrane region" description="Helical" evidence="7">
    <location>
        <begin position="101"/>
        <end position="124"/>
    </location>
</feature>
<dbReference type="InterPro" id="IPR020846">
    <property type="entry name" value="MFS_dom"/>
</dbReference>
<dbReference type="Gene3D" id="1.20.1250.20">
    <property type="entry name" value="MFS general substrate transporter like domains"/>
    <property type="match status" value="2"/>
</dbReference>
<organism evidence="9 10">
    <name type="scientific">Nannochloropsis salina CCMP1776</name>
    <dbReference type="NCBI Taxonomy" id="1027361"/>
    <lineage>
        <taxon>Eukaryota</taxon>
        <taxon>Sar</taxon>
        <taxon>Stramenopiles</taxon>
        <taxon>Ochrophyta</taxon>
        <taxon>Eustigmatophyceae</taxon>
        <taxon>Eustigmatales</taxon>
        <taxon>Monodopsidaceae</taxon>
        <taxon>Microchloropsis</taxon>
        <taxon>Microchloropsis salina</taxon>
    </lineage>
</organism>
<dbReference type="GO" id="GO:0016020">
    <property type="term" value="C:membrane"/>
    <property type="evidence" value="ECO:0007669"/>
    <property type="project" value="UniProtKB-SubCell"/>
</dbReference>
<feature type="region of interest" description="Disordered" evidence="6">
    <location>
        <begin position="431"/>
        <end position="535"/>
    </location>
</feature>
<evidence type="ECO:0000256" key="3">
    <source>
        <dbReference type="ARBA" id="ARBA00022692"/>
    </source>
</evidence>
<dbReference type="GO" id="GO:0022857">
    <property type="term" value="F:transmembrane transporter activity"/>
    <property type="evidence" value="ECO:0007669"/>
    <property type="project" value="InterPro"/>
</dbReference>
<evidence type="ECO:0000256" key="5">
    <source>
        <dbReference type="ARBA" id="ARBA00023136"/>
    </source>
</evidence>
<feature type="transmembrane region" description="Helical" evidence="7">
    <location>
        <begin position="297"/>
        <end position="317"/>
    </location>
</feature>
<dbReference type="SUPFAM" id="SSF103473">
    <property type="entry name" value="MFS general substrate transporter"/>
    <property type="match status" value="1"/>
</dbReference>
<dbReference type="InterPro" id="IPR036259">
    <property type="entry name" value="MFS_trans_sf"/>
</dbReference>
<feature type="transmembrane region" description="Helical" evidence="7">
    <location>
        <begin position="12"/>
        <end position="33"/>
    </location>
</feature>
<keyword evidence="3 7" id="KW-0812">Transmembrane</keyword>
<dbReference type="PANTHER" id="PTHR23506:SF23">
    <property type="entry name" value="GH10249P"/>
    <property type="match status" value="1"/>
</dbReference>
<keyword evidence="4 7" id="KW-1133">Transmembrane helix</keyword>
<feature type="transmembrane region" description="Helical" evidence="7">
    <location>
        <begin position="45"/>
        <end position="64"/>
    </location>
</feature>
<evidence type="ECO:0000256" key="1">
    <source>
        <dbReference type="ARBA" id="ARBA00004141"/>
    </source>
</evidence>
<evidence type="ECO:0000256" key="4">
    <source>
        <dbReference type="ARBA" id="ARBA00022989"/>
    </source>
</evidence>
<dbReference type="PROSITE" id="PS50850">
    <property type="entry name" value="MFS"/>
    <property type="match status" value="1"/>
</dbReference>
<keyword evidence="10" id="KW-1185">Reference proteome</keyword>
<comment type="caution">
    <text evidence="9">The sequence shown here is derived from an EMBL/GenBank/DDBJ whole genome shotgun (WGS) entry which is preliminary data.</text>
</comment>
<keyword evidence="2" id="KW-0813">Transport</keyword>
<dbReference type="InterPro" id="IPR050930">
    <property type="entry name" value="MFS_Vesicular_Transporter"/>
</dbReference>
<feature type="transmembrane region" description="Helical" evidence="7">
    <location>
        <begin position="233"/>
        <end position="252"/>
    </location>
</feature>
<keyword evidence="5 7" id="KW-0472">Membrane</keyword>
<accession>A0A4D9CX55</accession>
<evidence type="ECO:0000256" key="7">
    <source>
        <dbReference type="SAM" id="Phobius"/>
    </source>
</evidence>
<evidence type="ECO:0000313" key="9">
    <source>
        <dbReference type="EMBL" id="TFJ82123.1"/>
    </source>
</evidence>
<sequence length="562" mass="60067">MKENFQASTTLVGFIFSVTSLVQFLTCPLVAHISYRITRLGSLRLAILILIGGGFIFGLSHHAAGFLAGRLLQGMGNGVLEVAGLSLLMRHSPDIRRDIGLLEGSSALGFLFGPLLGGLIFHWWGLRALFLLLTAPFLLFLALLLLCPHWIVPRTSSFPIPPPSSTHASPAYPTGAGYREDEASDLPPPRLTPASFLPGMPDDKDGARAYLHALFQALVLALGVSSFEAGLLFTLQIVLYVVFSFCAARLAFRFGEWKAIIGGTGLWSLAMLALGPSPPLRPALRPSLLSPSMVMGVTGSVLAFMGMCEAFVFLPFLPLVHGHFQHTCGWRAETVDDVVASVWTTVWALGQSLGPVLGGAMMDAFPHTPEIRCEGGKEGRGEGKEGGNPADCRSAFAWSATAWGVGGLVLTALLTVGRFRAVCRRQEDRNGAGLPEARVGGEKGREGKEGESLNAVMAGKENGGSLDRLPLPPSESPAPTSLPPFPPHPSMIPFSSSSYTSPFPPPRSDPTPFLPPHASSPWGDRDISSLADSSPQRQAMLKSRSIHALIIPRRRVLSALHL</sequence>
<evidence type="ECO:0000256" key="2">
    <source>
        <dbReference type="ARBA" id="ARBA00022448"/>
    </source>
</evidence>
<feature type="compositionally biased region" description="Pro residues" evidence="6">
    <location>
        <begin position="502"/>
        <end position="515"/>
    </location>
</feature>
<comment type="subcellular location">
    <subcellularLocation>
        <location evidence="1">Membrane</location>
        <topology evidence="1">Multi-pass membrane protein</topology>
    </subcellularLocation>
</comment>
<dbReference type="PANTHER" id="PTHR23506">
    <property type="entry name" value="GH10249P"/>
    <property type="match status" value="1"/>
</dbReference>
<name>A0A4D9CX55_9STRA</name>
<gene>
    <name evidence="9" type="ORF">NSK_006452</name>
</gene>
<reference evidence="9 10" key="1">
    <citation type="submission" date="2019-01" db="EMBL/GenBank/DDBJ databases">
        <title>Nuclear Genome Assembly of the Microalgal Biofuel strain Nannochloropsis salina CCMP1776.</title>
        <authorList>
            <person name="Hovde B."/>
        </authorList>
    </citation>
    <scope>NUCLEOTIDE SEQUENCE [LARGE SCALE GENOMIC DNA]</scope>
    <source>
        <strain evidence="9 10">CCMP1776</strain>
    </source>
</reference>